<comment type="caution">
    <text evidence="2">The sequence shown here is derived from an EMBL/GenBank/DDBJ whole genome shotgun (WGS) entry which is preliminary data.</text>
</comment>
<accession>A0A7K1SKX2</accession>
<organism evidence="2 3">
    <name type="scientific">Spirosoma arboris</name>
    <dbReference type="NCBI Taxonomy" id="2682092"/>
    <lineage>
        <taxon>Bacteria</taxon>
        <taxon>Pseudomonadati</taxon>
        <taxon>Bacteroidota</taxon>
        <taxon>Cytophagia</taxon>
        <taxon>Cytophagales</taxon>
        <taxon>Cytophagaceae</taxon>
        <taxon>Spirosoma</taxon>
    </lineage>
</organism>
<evidence type="ECO:0000256" key="1">
    <source>
        <dbReference type="SAM" id="Phobius"/>
    </source>
</evidence>
<dbReference type="Proteomes" id="UP000436006">
    <property type="component" value="Unassembled WGS sequence"/>
</dbReference>
<name>A0A7K1SKX2_9BACT</name>
<keyword evidence="1" id="KW-1133">Transmembrane helix</keyword>
<keyword evidence="1" id="KW-0812">Transmembrane</keyword>
<sequence>MNLHHHLSTVHCQCLIAFSVLILLIRNYRKPVHRRIRLRVVAGFCVGVVLGLWQVIREIKLID</sequence>
<dbReference type="RefSeq" id="WP_157589233.1">
    <property type="nucleotide sequence ID" value="NZ_WPIN01000015.1"/>
</dbReference>
<evidence type="ECO:0000313" key="3">
    <source>
        <dbReference type="Proteomes" id="UP000436006"/>
    </source>
</evidence>
<reference evidence="2 3" key="1">
    <citation type="submission" date="2019-12" db="EMBL/GenBank/DDBJ databases">
        <title>Spirosoma sp. HMF4905 genome sequencing and assembly.</title>
        <authorList>
            <person name="Kang H."/>
            <person name="Cha I."/>
            <person name="Kim H."/>
            <person name="Joh K."/>
        </authorList>
    </citation>
    <scope>NUCLEOTIDE SEQUENCE [LARGE SCALE GENOMIC DNA]</scope>
    <source>
        <strain evidence="2 3">HMF4905</strain>
    </source>
</reference>
<evidence type="ECO:0000313" key="2">
    <source>
        <dbReference type="EMBL" id="MVM34414.1"/>
    </source>
</evidence>
<keyword evidence="1" id="KW-0472">Membrane</keyword>
<feature type="transmembrane region" description="Helical" evidence="1">
    <location>
        <begin position="36"/>
        <end position="56"/>
    </location>
</feature>
<feature type="transmembrane region" description="Helical" evidence="1">
    <location>
        <begin position="6"/>
        <end position="24"/>
    </location>
</feature>
<proteinExistence type="predicted"/>
<dbReference type="EMBL" id="WPIN01000015">
    <property type="protein sequence ID" value="MVM34414.1"/>
    <property type="molecule type" value="Genomic_DNA"/>
</dbReference>
<gene>
    <name evidence="2" type="ORF">GO755_30565</name>
</gene>
<protein>
    <submittedName>
        <fullName evidence="2">Uncharacterized protein</fullName>
    </submittedName>
</protein>
<dbReference type="AlphaFoldDB" id="A0A7K1SKX2"/>
<keyword evidence="3" id="KW-1185">Reference proteome</keyword>